<feature type="signal peptide" evidence="3">
    <location>
        <begin position="1"/>
        <end position="17"/>
    </location>
</feature>
<protein>
    <submittedName>
        <fullName evidence="4">Uncharacterized protein</fullName>
    </submittedName>
</protein>
<sequence>MAALLLKVFTLAVRTLARPFGDSFQAWALRHETFRKQCIGAAQMIHRVEVRMSRGAEGKNGKAFIGDMTEEKAMELASRLVSEGFVFTVCWAVR</sequence>
<organism evidence="4 5">
    <name type="scientific">Ostreobium quekettii</name>
    <dbReference type="NCBI Taxonomy" id="121088"/>
    <lineage>
        <taxon>Eukaryota</taxon>
        <taxon>Viridiplantae</taxon>
        <taxon>Chlorophyta</taxon>
        <taxon>core chlorophytes</taxon>
        <taxon>Ulvophyceae</taxon>
        <taxon>TCBD clade</taxon>
        <taxon>Bryopsidales</taxon>
        <taxon>Ostreobineae</taxon>
        <taxon>Ostreobiaceae</taxon>
        <taxon>Ostreobium</taxon>
    </lineage>
</organism>
<comment type="caution">
    <text evidence="4">The sequence shown here is derived from an EMBL/GenBank/DDBJ whole genome shotgun (WGS) entry which is preliminary data.</text>
</comment>
<comment type="similarity">
    <text evidence="1">Belongs to the OPA3 family.</text>
</comment>
<keyword evidence="3" id="KW-0732">Signal</keyword>
<evidence type="ECO:0000313" key="4">
    <source>
        <dbReference type="EMBL" id="CAD7699283.1"/>
    </source>
</evidence>
<dbReference type="Pfam" id="PF07047">
    <property type="entry name" value="OPA3"/>
    <property type="match status" value="1"/>
</dbReference>
<proteinExistence type="inferred from homology"/>
<dbReference type="InterPro" id="IPR010754">
    <property type="entry name" value="OPA3-like"/>
</dbReference>
<keyword evidence="2" id="KW-0175">Coiled coil</keyword>
<evidence type="ECO:0000256" key="2">
    <source>
        <dbReference type="ARBA" id="ARBA00023054"/>
    </source>
</evidence>
<dbReference type="OrthoDB" id="2129069at2759"/>
<name>A0A8S1IZQ2_9CHLO</name>
<evidence type="ECO:0000313" key="5">
    <source>
        <dbReference type="Proteomes" id="UP000708148"/>
    </source>
</evidence>
<dbReference type="EMBL" id="CAJHUC010000986">
    <property type="protein sequence ID" value="CAD7699283.1"/>
    <property type="molecule type" value="Genomic_DNA"/>
</dbReference>
<dbReference type="GO" id="GO:0005739">
    <property type="term" value="C:mitochondrion"/>
    <property type="evidence" value="ECO:0007669"/>
    <property type="project" value="TreeGrafter"/>
</dbReference>
<dbReference type="PANTHER" id="PTHR12499">
    <property type="entry name" value="OPTIC ATROPHY 3 PROTEIN OPA3"/>
    <property type="match status" value="1"/>
</dbReference>
<accession>A0A8S1IZQ2</accession>
<evidence type="ECO:0000256" key="3">
    <source>
        <dbReference type="SAM" id="SignalP"/>
    </source>
</evidence>
<feature type="chain" id="PRO_5035809321" evidence="3">
    <location>
        <begin position="18"/>
        <end position="94"/>
    </location>
</feature>
<gene>
    <name evidence="4" type="ORF">OSTQU699_LOCUS4642</name>
</gene>
<dbReference type="Proteomes" id="UP000708148">
    <property type="component" value="Unassembled WGS sequence"/>
</dbReference>
<keyword evidence="5" id="KW-1185">Reference proteome</keyword>
<evidence type="ECO:0000256" key="1">
    <source>
        <dbReference type="ARBA" id="ARBA00007584"/>
    </source>
</evidence>
<reference evidence="4" key="1">
    <citation type="submission" date="2020-12" db="EMBL/GenBank/DDBJ databases">
        <authorList>
            <person name="Iha C."/>
        </authorList>
    </citation>
    <scope>NUCLEOTIDE SEQUENCE</scope>
</reference>
<dbReference type="PANTHER" id="PTHR12499:SF0">
    <property type="entry name" value="OPTIC ATROPHY 3 PROTEIN"/>
    <property type="match status" value="1"/>
</dbReference>
<dbReference type="AlphaFoldDB" id="A0A8S1IZQ2"/>
<dbReference type="GO" id="GO:0019216">
    <property type="term" value="P:regulation of lipid metabolic process"/>
    <property type="evidence" value="ECO:0007669"/>
    <property type="project" value="TreeGrafter"/>
</dbReference>